<comment type="pathway">
    <text evidence="2 9">Amino-acid biosynthesis; L-tryptophan biosynthesis; L-tryptophan from chorismate: step 3/5.</text>
</comment>
<dbReference type="InterPro" id="IPR011060">
    <property type="entry name" value="RibuloseP-bd_barrel"/>
</dbReference>
<keyword evidence="5 9" id="KW-0028">Amino-acid biosynthesis</keyword>
<evidence type="ECO:0000313" key="12">
    <source>
        <dbReference type="Proteomes" id="UP001596223"/>
    </source>
</evidence>
<dbReference type="HAMAP" id="MF_00135">
    <property type="entry name" value="PRAI"/>
    <property type="match status" value="1"/>
</dbReference>
<evidence type="ECO:0000259" key="10">
    <source>
        <dbReference type="Pfam" id="PF00697"/>
    </source>
</evidence>
<evidence type="ECO:0000256" key="5">
    <source>
        <dbReference type="ARBA" id="ARBA00022605"/>
    </source>
</evidence>
<organism evidence="11 12">
    <name type="scientific">Nocardia lasii</name>
    <dbReference type="NCBI Taxonomy" id="1616107"/>
    <lineage>
        <taxon>Bacteria</taxon>
        <taxon>Bacillati</taxon>
        <taxon>Actinomycetota</taxon>
        <taxon>Actinomycetes</taxon>
        <taxon>Mycobacteriales</taxon>
        <taxon>Nocardiaceae</taxon>
        <taxon>Nocardia</taxon>
    </lineage>
</organism>
<dbReference type="InterPro" id="IPR001240">
    <property type="entry name" value="PRAI_dom"/>
</dbReference>
<comment type="caution">
    <text evidence="11">The sequence shown here is derived from an EMBL/GenBank/DDBJ whole genome shotgun (WGS) entry which is preliminary data.</text>
</comment>
<accession>A0ABW1JVB1</accession>
<dbReference type="CDD" id="cd00405">
    <property type="entry name" value="PRAI"/>
    <property type="match status" value="1"/>
</dbReference>
<evidence type="ECO:0000256" key="7">
    <source>
        <dbReference type="ARBA" id="ARBA00023141"/>
    </source>
</evidence>
<evidence type="ECO:0000256" key="8">
    <source>
        <dbReference type="ARBA" id="ARBA00023235"/>
    </source>
</evidence>
<dbReference type="Pfam" id="PF00697">
    <property type="entry name" value="PRAI"/>
    <property type="match status" value="1"/>
</dbReference>
<dbReference type="Gene3D" id="3.20.20.70">
    <property type="entry name" value="Aldolase class I"/>
    <property type="match status" value="1"/>
</dbReference>
<protein>
    <recommendedName>
        <fullName evidence="4 9">N-(5'-phosphoribosyl)anthranilate isomerase</fullName>
        <shortName evidence="9">PRAI</shortName>
        <ecNumber evidence="3 9">5.3.1.24</ecNumber>
    </recommendedName>
</protein>
<keyword evidence="12" id="KW-1185">Reference proteome</keyword>
<evidence type="ECO:0000256" key="1">
    <source>
        <dbReference type="ARBA" id="ARBA00001164"/>
    </source>
</evidence>
<gene>
    <name evidence="9" type="primary">trpF</name>
    <name evidence="11" type="ORF">ACFP3H_18240</name>
</gene>
<evidence type="ECO:0000256" key="9">
    <source>
        <dbReference type="HAMAP-Rule" id="MF_00135"/>
    </source>
</evidence>
<evidence type="ECO:0000313" key="11">
    <source>
        <dbReference type="EMBL" id="MFC6013002.1"/>
    </source>
</evidence>
<dbReference type="Proteomes" id="UP001596223">
    <property type="component" value="Unassembled WGS sequence"/>
</dbReference>
<dbReference type="GO" id="GO:0016853">
    <property type="term" value="F:isomerase activity"/>
    <property type="evidence" value="ECO:0007669"/>
    <property type="project" value="UniProtKB-KW"/>
</dbReference>
<evidence type="ECO:0000256" key="2">
    <source>
        <dbReference type="ARBA" id="ARBA00004664"/>
    </source>
</evidence>
<feature type="domain" description="N-(5'phosphoribosyl) anthranilate isomerase (PRAI)" evidence="10">
    <location>
        <begin position="8"/>
        <end position="210"/>
    </location>
</feature>
<dbReference type="InterPro" id="IPR044643">
    <property type="entry name" value="TrpF_fam"/>
</dbReference>
<dbReference type="RefSeq" id="WP_378607605.1">
    <property type="nucleotide sequence ID" value="NZ_JBHSQN010000012.1"/>
</dbReference>
<proteinExistence type="inferred from homology"/>
<dbReference type="EC" id="5.3.1.24" evidence="3 9"/>
<keyword evidence="6 9" id="KW-0822">Tryptophan biosynthesis</keyword>
<evidence type="ECO:0000256" key="6">
    <source>
        <dbReference type="ARBA" id="ARBA00022822"/>
    </source>
</evidence>
<reference evidence="12" key="1">
    <citation type="journal article" date="2019" name="Int. J. Syst. Evol. Microbiol.">
        <title>The Global Catalogue of Microorganisms (GCM) 10K type strain sequencing project: providing services to taxonomists for standard genome sequencing and annotation.</title>
        <authorList>
            <consortium name="The Broad Institute Genomics Platform"/>
            <consortium name="The Broad Institute Genome Sequencing Center for Infectious Disease"/>
            <person name="Wu L."/>
            <person name="Ma J."/>
        </authorList>
    </citation>
    <scope>NUCLEOTIDE SEQUENCE [LARGE SCALE GENOMIC DNA]</scope>
    <source>
        <strain evidence="12">CCUG 36956</strain>
    </source>
</reference>
<comment type="catalytic activity">
    <reaction evidence="1 9">
        <text>N-(5-phospho-beta-D-ribosyl)anthranilate = 1-(2-carboxyphenylamino)-1-deoxy-D-ribulose 5-phosphate</text>
        <dbReference type="Rhea" id="RHEA:21540"/>
        <dbReference type="ChEBI" id="CHEBI:18277"/>
        <dbReference type="ChEBI" id="CHEBI:58613"/>
        <dbReference type="EC" id="5.3.1.24"/>
    </reaction>
</comment>
<dbReference type="EMBL" id="JBHSQN010000012">
    <property type="protein sequence ID" value="MFC6013002.1"/>
    <property type="molecule type" value="Genomic_DNA"/>
</dbReference>
<comment type="similarity">
    <text evidence="9">Belongs to the TrpF family.</text>
</comment>
<evidence type="ECO:0000256" key="4">
    <source>
        <dbReference type="ARBA" id="ARBA00022272"/>
    </source>
</evidence>
<dbReference type="SUPFAM" id="SSF51366">
    <property type="entry name" value="Ribulose-phoshate binding barrel"/>
    <property type="match status" value="1"/>
</dbReference>
<keyword evidence="7 9" id="KW-0057">Aromatic amino acid biosynthesis</keyword>
<dbReference type="InterPro" id="IPR013785">
    <property type="entry name" value="Aldolase_TIM"/>
</dbReference>
<dbReference type="PANTHER" id="PTHR42894:SF1">
    <property type="entry name" value="N-(5'-PHOSPHORIBOSYL)ANTHRANILATE ISOMERASE"/>
    <property type="match status" value="1"/>
</dbReference>
<name>A0ABW1JVB1_9NOCA</name>
<dbReference type="PANTHER" id="PTHR42894">
    <property type="entry name" value="N-(5'-PHOSPHORIBOSYL)ANTHRANILATE ISOMERASE"/>
    <property type="match status" value="1"/>
</dbReference>
<evidence type="ECO:0000256" key="3">
    <source>
        <dbReference type="ARBA" id="ARBA00012572"/>
    </source>
</evidence>
<sequence length="231" mass="24286">MTTSPFRAKICGIRSVADLETALAAEPDAIGFISGITHFSEDQLARDAAKLLSTAVAATEVARVLVTHLDDAEQILALADTIGVDAIQIHGLVPERTVKEVYAHAGERQVLRAVHVTGRGAIDTAIDAAQYCHVVLLDSRTSSRLGGTGRTHDWEISGEIVTALHALDRKVTLAGGLTPDNVAEAIATVRPFGVDVNSGVDDNVGNKSFDACWGFVRAARAALAANSAHTM</sequence>
<keyword evidence="8 9" id="KW-0413">Isomerase</keyword>